<dbReference type="PANTHER" id="PTHR46580">
    <property type="entry name" value="SENSOR KINASE-RELATED"/>
    <property type="match status" value="1"/>
</dbReference>
<dbReference type="SMART" id="SM00108">
    <property type="entry name" value="B_lectin"/>
    <property type="match status" value="1"/>
</dbReference>
<evidence type="ECO:0000313" key="6">
    <source>
        <dbReference type="Proteomes" id="UP001550739"/>
    </source>
</evidence>
<feature type="region of interest" description="Disordered" evidence="2">
    <location>
        <begin position="594"/>
        <end position="618"/>
    </location>
</feature>
<reference evidence="5 6" key="1">
    <citation type="submission" date="2024-06" db="EMBL/GenBank/DDBJ databases">
        <title>The Natural Products Discovery Center: Release of the First 8490 Sequenced Strains for Exploring Actinobacteria Biosynthetic Diversity.</title>
        <authorList>
            <person name="Kalkreuter E."/>
            <person name="Kautsar S.A."/>
            <person name="Yang D."/>
            <person name="Bader C.D."/>
            <person name="Teijaro C.N."/>
            <person name="Fluegel L."/>
            <person name="Davis C.M."/>
            <person name="Simpson J.R."/>
            <person name="Lauterbach L."/>
            <person name="Steele A.D."/>
            <person name="Gui C."/>
            <person name="Meng S."/>
            <person name="Li G."/>
            <person name="Viehrig K."/>
            <person name="Ye F."/>
            <person name="Su P."/>
            <person name="Kiefer A.F."/>
            <person name="Nichols A."/>
            <person name="Cepeda A.J."/>
            <person name="Yan W."/>
            <person name="Fan B."/>
            <person name="Jiang Y."/>
            <person name="Adhikari A."/>
            <person name="Zheng C.-J."/>
            <person name="Schuster L."/>
            <person name="Cowan T.M."/>
            <person name="Smanski M.J."/>
            <person name="Chevrette M.G."/>
            <person name="De Carvalho L.P.S."/>
            <person name="Shen B."/>
        </authorList>
    </citation>
    <scope>NUCLEOTIDE SEQUENCE [LARGE SCALE GENOMIC DNA]</scope>
    <source>
        <strain evidence="5 6">NPDC033843</strain>
    </source>
</reference>
<dbReference type="Gene3D" id="2.90.10.10">
    <property type="entry name" value="Bulb-type lectin domain"/>
    <property type="match status" value="2"/>
</dbReference>
<dbReference type="EMBL" id="JBEZVE010000009">
    <property type="protein sequence ID" value="MEU3782409.1"/>
    <property type="molecule type" value="Genomic_DNA"/>
</dbReference>
<dbReference type="Gene3D" id="2.60.40.1800">
    <property type="match status" value="1"/>
</dbReference>
<accession>A0ABV2ZIM7</accession>
<dbReference type="Pfam" id="PF01839">
    <property type="entry name" value="FG-GAP"/>
    <property type="match status" value="1"/>
</dbReference>
<dbReference type="PROSITE" id="PS50927">
    <property type="entry name" value="BULB_LECTIN"/>
    <property type="match status" value="1"/>
</dbReference>
<keyword evidence="1 3" id="KW-0732">Signal</keyword>
<dbReference type="InterPro" id="IPR013517">
    <property type="entry name" value="FG-GAP"/>
</dbReference>
<dbReference type="Proteomes" id="UP001550739">
    <property type="component" value="Unassembled WGS sequence"/>
</dbReference>
<organism evidence="5 6">
    <name type="scientific">Streptomyces sp. 900129855</name>
    <dbReference type="NCBI Taxonomy" id="3155129"/>
    <lineage>
        <taxon>Bacteria</taxon>
        <taxon>Bacillati</taxon>
        <taxon>Actinomycetota</taxon>
        <taxon>Actinomycetes</taxon>
        <taxon>Kitasatosporales</taxon>
        <taxon>Streptomycetaceae</taxon>
        <taxon>Streptomyces</taxon>
    </lineage>
</organism>
<feature type="region of interest" description="Disordered" evidence="2">
    <location>
        <begin position="19"/>
        <end position="60"/>
    </location>
</feature>
<dbReference type="SUPFAM" id="SSF51110">
    <property type="entry name" value="alpha-D-mannose-specific plant lectins"/>
    <property type="match status" value="1"/>
</dbReference>
<dbReference type="InterPro" id="IPR028994">
    <property type="entry name" value="Integrin_alpha_N"/>
</dbReference>
<evidence type="ECO:0000256" key="3">
    <source>
        <dbReference type="SAM" id="SignalP"/>
    </source>
</evidence>
<comment type="caution">
    <text evidence="5">The sequence shown here is derived from an EMBL/GenBank/DDBJ whole genome shotgun (WGS) entry which is preliminary data.</text>
</comment>
<dbReference type="SUPFAM" id="SSF69318">
    <property type="entry name" value="Integrin alpha N-terminal domain"/>
    <property type="match status" value="2"/>
</dbReference>
<protein>
    <submittedName>
        <fullName evidence="5">FG-GAP-like repeat-containing protein</fullName>
    </submittedName>
</protein>
<evidence type="ECO:0000256" key="1">
    <source>
        <dbReference type="ARBA" id="ARBA00022729"/>
    </source>
</evidence>
<feature type="domain" description="Bulb-type lectin" evidence="4">
    <location>
        <begin position="970"/>
        <end position="1090"/>
    </location>
</feature>
<dbReference type="InterPro" id="IPR036426">
    <property type="entry name" value="Bulb-type_lectin_dom_sf"/>
</dbReference>
<gene>
    <name evidence="5" type="ORF">AB0E89_17855</name>
</gene>
<dbReference type="Gene3D" id="2.40.128.340">
    <property type="match status" value="3"/>
</dbReference>
<dbReference type="InterPro" id="IPR001480">
    <property type="entry name" value="Bulb-type_lectin_dom"/>
</dbReference>
<evidence type="ECO:0000313" key="5">
    <source>
        <dbReference type="EMBL" id="MEU3782409.1"/>
    </source>
</evidence>
<proteinExistence type="predicted"/>
<dbReference type="PANTHER" id="PTHR46580:SF4">
    <property type="entry name" value="ATP_GTP-BINDING PROTEIN"/>
    <property type="match status" value="1"/>
</dbReference>
<keyword evidence="6" id="KW-1185">Reference proteome</keyword>
<feature type="chain" id="PRO_5045218359" evidence="3">
    <location>
        <begin position="22"/>
        <end position="1444"/>
    </location>
</feature>
<evidence type="ECO:0000256" key="2">
    <source>
        <dbReference type="SAM" id="MobiDB-lite"/>
    </source>
</evidence>
<feature type="signal peptide" evidence="3">
    <location>
        <begin position="1"/>
        <end position="21"/>
    </location>
</feature>
<evidence type="ECO:0000259" key="4">
    <source>
        <dbReference type="PROSITE" id="PS50927"/>
    </source>
</evidence>
<sequence>MLTGILTAGILVPILPANSSAATPERPSKALTAASDPVADGSMTEEDKALSDAQASGQPVEVVSARTESSDTWAKPDGSVSVQQYGSAVRVWRNGAWVGTDPTLMFASDGSVVPKAAAVSVRFSGGGTSPMLTGNRDGRTLSLTWPKTLPKPTLAGNVATYAEVLPGVDLQLKAEVEGFSQLLVVKNAEAAKNPELTQLQFTIGTVGLGVSKDSETGALEATDPAGQTVFTSPTPMMWDSSRPTTSQAKQLISAFTTSASTTQAAFDPGAGAKDAAMATAVSGDTLTITPEQGLLTGAGTTYPVYIDPTWSSNVRTHWTRVYQAYPNTSFWDAKEVVRVGYEAETGGRDRISRSFFQMDTSATQGAQVKSATFRIRNTWSWSCQAREVQLFEVGGISDKTTWKNQPGKTGSVPLDTVNAAKGWSSDCPAGNLEFNATSVVRKAAANDAANVILGMYAADETDTFGWKKFDPKTAVLEIVYNNPPETPTELGTYPSTSCTAGGTIGNTSVSLHAKVDDPDPGNLTAEFQLFAAGSTTPVYQSSVPAVRGRVPTVVLPADKTPSGTYTWKVRAKDSDGALSPYSKTCTFTVDRVRPSKPPVITSQDNTYPSGDKGWPERTGPARATARFQLAPNGVTDVKAYFWWTDTKPDLEDVPPDAAWAQFTVPSYGPHLVYAYSVDSAGNRSDTAVYLYYATRATDRDEPGDLNGDKFKDIWSTDANGTLLTHAGQEGGHFYAATNAGGTFPGRQVGLSGDWGRDGYNDLVSLEYEENEQRNKLRVYVNNGQGSIDRDRPQTLKVSSGSDDHWYDAEQVTTGGDLNGDGFPDVLVRQGGNLWVYYGNRTDRLDRVELHPPLAGGADWSKFTVVAPGDLNADAVPDLILREDATGKVFRSYGTKNPDTGKLNLATWGAPLTQIATSFKKADYPTLGTSGDLTGDGVLDLWTRKADNTMTGWPGKATNGQLTSLGTAFNIDGITGGARIAAGTQLASGQSVTSNSATLTMKGDGNLTVTSKAGTVVWSSKTSGNPNATARVEADGNLAVYSADGQNPLWTTGLTAMNTPNLTGEGYVLLQDKGNLVVYNAKSQALWSNGSAVRHDYNGDGRSDLAWWNDFDAGTDAAYSLLTNSDGTFKEPLKSYAAAAGVYEAKYMKFVTGDFNGDGRGDLAALHPQGDTSLKMLTFLGQANGGFAAPFSSWKVGPNVMHGTYMTPEAGDFNGDGRDDVAIWYAYPDGTTKLFTLTADVRGGFNTPFESWSAPSGTWQRSRCKFTTGDFNADGRDDIAVFYGQGDDTIRTHTFLANVMGGFEKPTSWWYTASLDWDQATPHAGDFSGDGRDDIMIWYDYADGSDKVSTMFAESIKGADQFGSAKVTLDGKKSWDINATQLATGDFNGDGYDDLAALRKQDSSVQTWTWTWSAADSTFKGGLAGWTAPTSTYPYEPMKLVTPYN</sequence>
<dbReference type="Gene3D" id="2.130.10.130">
    <property type="entry name" value="Integrin alpha, N-terminal"/>
    <property type="match status" value="1"/>
</dbReference>
<dbReference type="RefSeq" id="WP_361703184.1">
    <property type="nucleotide sequence ID" value="NZ_JBEZVE010000009.1"/>
</dbReference>
<dbReference type="Pfam" id="PF13517">
    <property type="entry name" value="FG-GAP_3"/>
    <property type="match status" value="3"/>
</dbReference>
<name>A0ABV2ZIM7_9ACTN</name>